<dbReference type="SUPFAM" id="SSF56176">
    <property type="entry name" value="FAD-binding/transporter-associated domain-like"/>
    <property type="match status" value="1"/>
</dbReference>
<dbReference type="InterPro" id="IPR036318">
    <property type="entry name" value="FAD-bd_PCMH-like_sf"/>
</dbReference>
<evidence type="ECO:0000256" key="5">
    <source>
        <dbReference type="ARBA" id="ARBA00022827"/>
    </source>
</evidence>
<evidence type="ECO:0000256" key="7">
    <source>
        <dbReference type="ARBA" id="ARBA00023180"/>
    </source>
</evidence>
<keyword evidence="8" id="KW-0472">Membrane</keyword>
<evidence type="ECO:0000256" key="8">
    <source>
        <dbReference type="SAM" id="Phobius"/>
    </source>
</evidence>
<comment type="similarity">
    <text evidence="2">Belongs to the oxygen-dependent FAD-linked oxidoreductase family.</text>
</comment>
<evidence type="ECO:0000256" key="6">
    <source>
        <dbReference type="ARBA" id="ARBA00023157"/>
    </source>
</evidence>
<keyword evidence="4" id="KW-0732">Signal</keyword>
<dbReference type="GO" id="GO:0016491">
    <property type="term" value="F:oxidoreductase activity"/>
    <property type="evidence" value="ECO:0007669"/>
    <property type="project" value="InterPro"/>
</dbReference>
<dbReference type="Pfam" id="PF01565">
    <property type="entry name" value="FAD_binding_4"/>
    <property type="match status" value="1"/>
</dbReference>
<accession>A0AAW1IN22</accession>
<sequence>MKQSNCQNKTELIMSLGTLHSLSVLLILFSYASTTVASADLFREKFLQCLHGNIAPRALLPPSCYSPTNSSFSIVLQSTALNLRYTMSSVKKPALIVMPTDESHVQAAVVCAKELGVQLRVRSGGHDYEGISYSSEMDDPFVILDLAKLRMVSVNIEDNSAWVEAGATIGELYYRISVESKIHGFPAGLCTSLGIGGHITGGAYGPMMRKYGLGADNAIDVRMVDANGQVLDRKSMGEDVFWAIRGGGGGNFGVILAWKVRLVPVPEKVTVFTVVKTLEQGLTKTLYKWQQIAAKIDENLFIRVILQPTKNQKGEKTVIGIFQALFLGQGDELLKITQRDFPELGLQKKDLSEVSWIESVLYIANNPTGTKPEVLLEAKPAFINYFKAKSDFLTEPVPETGLEGLWKRFMEDDGSLMIWNPYGGMMSKIPESQIPFPHRNGTICMIQYVVSWQDGKNNETKHMESIRKVHNYMTQYVSSFPRQAYVNYRDLDLGMDKDGNTSFIEASVWGFMYFKDNYNRLVQVKTKVDPQNFFRHEQSIPPLPIMEGIGPNGGVHWATFDE</sequence>
<keyword evidence="8" id="KW-1133">Transmembrane helix</keyword>
<dbReference type="Gene3D" id="3.30.43.10">
    <property type="entry name" value="Uridine Diphospho-n-acetylenolpyruvylglucosamine Reductase, domain 2"/>
    <property type="match status" value="1"/>
</dbReference>
<reference evidence="10" key="1">
    <citation type="submission" date="2024-03" db="EMBL/GenBank/DDBJ databases">
        <title>WGS assembly of Saponaria officinalis var. Norfolk2.</title>
        <authorList>
            <person name="Jenkins J."/>
            <person name="Shu S."/>
            <person name="Grimwood J."/>
            <person name="Barry K."/>
            <person name="Goodstein D."/>
            <person name="Schmutz J."/>
            <person name="Leebens-Mack J."/>
            <person name="Osbourn A."/>
        </authorList>
    </citation>
    <scope>NUCLEOTIDE SEQUENCE [LARGE SCALE GENOMIC DNA]</scope>
    <source>
        <strain evidence="10">JIC</strain>
    </source>
</reference>
<evidence type="ECO:0000313" key="11">
    <source>
        <dbReference type="Proteomes" id="UP001443914"/>
    </source>
</evidence>
<comment type="cofactor">
    <cofactor evidence="1">
        <name>FAD</name>
        <dbReference type="ChEBI" id="CHEBI:57692"/>
    </cofactor>
</comment>
<dbReference type="InterPro" id="IPR016169">
    <property type="entry name" value="FAD-bd_PCMH_sub2"/>
</dbReference>
<dbReference type="PROSITE" id="PS51387">
    <property type="entry name" value="FAD_PCMH"/>
    <property type="match status" value="1"/>
</dbReference>
<keyword evidence="3" id="KW-0285">Flavoprotein</keyword>
<dbReference type="AlphaFoldDB" id="A0AAW1IN22"/>
<dbReference type="InterPro" id="IPR012951">
    <property type="entry name" value="BBE"/>
</dbReference>
<evidence type="ECO:0000256" key="4">
    <source>
        <dbReference type="ARBA" id="ARBA00022729"/>
    </source>
</evidence>
<dbReference type="PANTHER" id="PTHR32448">
    <property type="entry name" value="OS08G0158400 PROTEIN"/>
    <property type="match status" value="1"/>
</dbReference>
<feature type="transmembrane region" description="Helical" evidence="8">
    <location>
        <begin position="12"/>
        <end position="32"/>
    </location>
</feature>
<comment type="caution">
    <text evidence="10">The sequence shown here is derived from an EMBL/GenBank/DDBJ whole genome shotgun (WGS) entry which is preliminary data.</text>
</comment>
<dbReference type="InterPro" id="IPR016167">
    <property type="entry name" value="FAD-bd_PCMH_sub1"/>
</dbReference>
<keyword evidence="7" id="KW-0325">Glycoprotein</keyword>
<dbReference type="Gene3D" id="3.40.462.20">
    <property type="match status" value="1"/>
</dbReference>
<proteinExistence type="inferred from homology"/>
<evidence type="ECO:0000259" key="9">
    <source>
        <dbReference type="PROSITE" id="PS51387"/>
    </source>
</evidence>
<keyword evidence="6" id="KW-1015">Disulfide bond</keyword>
<dbReference type="Proteomes" id="UP001443914">
    <property type="component" value="Unassembled WGS sequence"/>
</dbReference>
<evidence type="ECO:0000256" key="2">
    <source>
        <dbReference type="ARBA" id="ARBA00005466"/>
    </source>
</evidence>
<organism evidence="10 11">
    <name type="scientific">Saponaria officinalis</name>
    <name type="common">Common soapwort</name>
    <name type="synonym">Lychnis saponaria</name>
    <dbReference type="NCBI Taxonomy" id="3572"/>
    <lineage>
        <taxon>Eukaryota</taxon>
        <taxon>Viridiplantae</taxon>
        <taxon>Streptophyta</taxon>
        <taxon>Embryophyta</taxon>
        <taxon>Tracheophyta</taxon>
        <taxon>Spermatophyta</taxon>
        <taxon>Magnoliopsida</taxon>
        <taxon>eudicotyledons</taxon>
        <taxon>Gunneridae</taxon>
        <taxon>Pentapetalae</taxon>
        <taxon>Caryophyllales</taxon>
        <taxon>Caryophyllaceae</taxon>
        <taxon>Caryophylleae</taxon>
        <taxon>Saponaria</taxon>
    </lineage>
</organism>
<name>A0AAW1IN22_SAPOF</name>
<evidence type="ECO:0000313" key="10">
    <source>
        <dbReference type="EMBL" id="KAK9690808.1"/>
    </source>
</evidence>
<dbReference type="EMBL" id="JBDFQZ010000009">
    <property type="protein sequence ID" value="KAK9690808.1"/>
    <property type="molecule type" value="Genomic_DNA"/>
</dbReference>
<evidence type="ECO:0000256" key="1">
    <source>
        <dbReference type="ARBA" id="ARBA00001974"/>
    </source>
</evidence>
<dbReference type="InterPro" id="IPR016166">
    <property type="entry name" value="FAD-bd_PCMH"/>
</dbReference>
<dbReference type="FunFam" id="3.30.43.10:FF:000004">
    <property type="entry name" value="Berberine bridge enzyme-like 15"/>
    <property type="match status" value="1"/>
</dbReference>
<protein>
    <recommendedName>
        <fullName evidence="9">FAD-binding PCMH-type domain-containing protein</fullName>
    </recommendedName>
</protein>
<dbReference type="GO" id="GO:0071949">
    <property type="term" value="F:FAD binding"/>
    <property type="evidence" value="ECO:0007669"/>
    <property type="project" value="InterPro"/>
</dbReference>
<dbReference type="Gene3D" id="3.30.465.10">
    <property type="match status" value="1"/>
</dbReference>
<dbReference type="Pfam" id="PF08031">
    <property type="entry name" value="BBE"/>
    <property type="match status" value="1"/>
</dbReference>
<gene>
    <name evidence="10" type="ORF">RND81_09G155400</name>
</gene>
<feature type="domain" description="FAD-binding PCMH-type" evidence="9">
    <location>
        <begin position="89"/>
        <end position="265"/>
    </location>
</feature>
<keyword evidence="8" id="KW-0812">Transmembrane</keyword>
<keyword evidence="5" id="KW-0274">FAD</keyword>
<keyword evidence="11" id="KW-1185">Reference proteome</keyword>
<dbReference type="InterPro" id="IPR006094">
    <property type="entry name" value="Oxid_FAD_bind_N"/>
</dbReference>
<evidence type="ECO:0000256" key="3">
    <source>
        <dbReference type="ARBA" id="ARBA00022630"/>
    </source>
</evidence>